<feature type="region of interest" description="Disordered" evidence="1">
    <location>
        <begin position="622"/>
        <end position="675"/>
    </location>
</feature>
<reference evidence="2 3" key="1">
    <citation type="journal article" date="2016" name="Fungal Biol.">
        <title>The genome of Xylona heveae provides a window into fungal endophytism.</title>
        <authorList>
            <person name="Gazis R."/>
            <person name="Kuo A."/>
            <person name="Riley R."/>
            <person name="LaButti K."/>
            <person name="Lipzen A."/>
            <person name="Lin J."/>
            <person name="Amirebrahimi M."/>
            <person name="Hesse C.N."/>
            <person name="Spatafora J.W."/>
            <person name="Henrissat B."/>
            <person name="Hainaut M."/>
            <person name="Grigoriev I.V."/>
            <person name="Hibbett D.S."/>
        </authorList>
    </citation>
    <scope>NUCLEOTIDE SEQUENCE [LARGE SCALE GENOMIC DNA]</scope>
    <source>
        <strain evidence="2 3">TC161</strain>
    </source>
</reference>
<sequence length="1391" mass="153689">MSMQESGMHRTAPGRLTKIYSDTKKSYDFTTSPSVTMDGDPQLRSLHRSLRTQKDRLMNWGLDWSDKNAQQGDIDQPLERAGLTSLVESLMTSIKEILDEAENMSRKNNGLPGYRGWEKSSHQGLHHSLWTAADKTRLHDLVKDLTTSIDTLYDLSGSLRGVMSPVEKGTQHKESLRREYLLTNDYPSPALSGIASELGEKAKYPEFSPVQERVLAKIDPSALIFSDHSPWASSRPPPYEAIMTQSNERTLAYLRDPSSISERWMVETYGVPVVPVMIEYAVFDPIYSQTGIAPPLDRLHSLASVLHHCVQPGNYHTNGVLRLVGYFEASSSCYGLIYELPRYVSLLQNAFELSLAAIMPISLLSMLQANITSSSSQFPDLEVRLRLAYGLTSTLFELHSRGFLHRGMNSNNILLFPQDKSASGTFVRYPPIAENKNADLRKPYLSSFDIFSEDGVDASQEYRSLDIYRHPLEPRHDSTRKQRYFPSFDIYSLGLILLEIGLWMPLSSFWKHKYTPGMFKSRIETIYVKKLAAKCGSCYMRAVQQCLAIGGSEQVKPKAYSVILERLQRCCMIDEHDPPPQISPMLETQLSRNSPAISSSFSPLSLFSMPVAGFPELALPASRSSPSLGQKQKEKESQFTVPRKSLSADSRIFDSKPAQSPITASPKLQLEPLESPPKKRKIKVYPARVTPELLSDWHENLLPRLERILEKTVKDPCETVSMDLVSAGESKETAKPTIVVTCSSVVKVKAVLSRRLKYDKSKYELRVRKGKVRRSKAPGGRRNGPQKSLVSDPEERDASPANPFHQTRPLCGASIGAFTFNGNGSGAGSHSGAGSYGGVVLIDGEPFGMTVHHLLDEPSDFDDSDAESKTRLDSASSGKARPSMASRGAEDRRWQPIQTAPEQGIEDDEEYAYEMTDDEGYNDSADESHSEHTGEEFDDVEEYSEDESDEESDDSFGDTAGIKPGDGEGLIITQPAYQDVDEGFFLSSSDKDGKHLNEHSLGYVHASSGSRRLKQGGIHHEIDWALLKLHEERLQPFNLVQGGKRYARKGGCQSRPTLRDPVCRNNYHPEEDLYPVEVAGMNDLGGKEVHCFGRTSGLQQGVINPAMSALKLNGRLTFSHSFHVWGNFGMGGDSGAWVIDNERGSVCGHVLAWSSNFFTTYICPMQLLVQDIARTVNATTISLPLGEHIAPATESCIMAGFAGPRAHPQHRSVPLDMFAPAGIYAPEVPWDLNETEDEGEGAYEGRGRSEVGYYDDANKENTRTGDYGGDYASQLTDDVMDMFKARLRRKITISDSLEGLRIRSSPSPEPEPDMPSRSSTGAASLMKPPTRLPPFPPSPTGATGARSRAPSAPSAPGCSRKAPLPTTTAPAAVHPRPHAHAQRLSSQLAQG</sequence>
<feature type="compositionally biased region" description="Acidic residues" evidence="1">
    <location>
        <begin position="936"/>
        <end position="956"/>
    </location>
</feature>
<evidence type="ECO:0000313" key="2">
    <source>
        <dbReference type="EMBL" id="KZF21693.1"/>
    </source>
</evidence>
<evidence type="ECO:0000313" key="3">
    <source>
        <dbReference type="Proteomes" id="UP000076632"/>
    </source>
</evidence>
<dbReference type="Gene3D" id="1.10.510.10">
    <property type="entry name" value="Transferase(Phosphotransferase) domain 1"/>
    <property type="match status" value="1"/>
</dbReference>
<feature type="region of interest" description="Disordered" evidence="1">
    <location>
        <begin position="854"/>
        <end position="969"/>
    </location>
</feature>
<gene>
    <name evidence="2" type="ORF">L228DRAFT_239646</name>
</gene>
<dbReference type="InterPro" id="IPR011009">
    <property type="entry name" value="Kinase-like_dom_sf"/>
</dbReference>
<feature type="compositionally biased region" description="Low complexity" evidence="1">
    <location>
        <begin position="1341"/>
        <end position="1374"/>
    </location>
</feature>
<feature type="region of interest" description="Disordered" evidence="1">
    <location>
        <begin position="1235"/>
        <end position="1270"/>
    </location>
</feature>
<feature type="compositionally biased region" description="Acidic residues" evidence="1">
    <location>
        <begin position="904"/>
        <end position="925"/>
    </location>
</feature>
<feature type="region of interest" description="Disordered" evidence="1">
    <location>
        <begin position="1298"/>
        <end position="1391"/>
    </location>
</feature>
<dbReference type="RefSeq" id="XP_018187248.1">
    <property type="nucleotide sequence ID" value="XM_018331166.1"/>
</dbReference>
<feature type="region of interest" description="Disordered" evidence="1">
    <location>
        <begin position="767"/>
        <end position="808"/>
    </location>
</feature>
<dbReference type="PANTHER" id="PTHR37542">
    <property type="entry name" value="HELO DOMAIN-CONTAINING PROTEIN-RELATED"/>
    <property type="match status" value="1"/>
</dbReference>
<protein>
    <recommendedName>
        <fullName evidence="4">Protein kinase domain-containing protein</fullName>
    </recommendedName>
</protein>
<organism evidence="2 3">
    <name type="scientific">Xylona heveae (strain CBS 132557 / TC161)</name>
    <dbReference type="NCBI Taxonomy" id="1328760"/>
    <lineage>
        <taxon>Eukaryota</taxon>
        <taxon>Fungi</taxon>
        <taxon>Dikarya</taxon>
        <taxon>Ascomycota</taxon>
        <taxon>Pezizomycotina</taxon>
        <taxon>Xylonomycetes</taxon>
        <taxon>Xylonales</taxon>
        <taxon>Xylonaceae</taxon>
        <taxon>Xylona</taxon>
    </lineage>
</organism>
<feature type="compositionally biased region" description="Basic and acidic residues" evidence="1">
    <location>
        <begin position="926"/>
        <end position="935"/>
    </location>
</feature>
<dbReference type="OMA" id="VHEDFFP"/>
<dbReference type="InParanoid" id="A0A165G3F1"/>
<dbReference type="OrthoDB" id="5418235at2759"/>
<keyword evidence="3" id="KW-1185">Reference proteome</keyword>
<dbReference type="GeneID" id="28896303"/>
<accession>A0A165G3F1</accession>
<dbReference type="STRING" id="1328760.A0A165G3F1"/>
<evidence type="ECO:0008006" key="4">
    <source>
        <dbReference type="Google" id="ProtNLM"/>
    </source>
</evidence>
<evidence type="ECO:0000256" key="1">
    <source>
        <dbReference type="SAM" id="MobiDB-lite"/>
    </source>
</evidence>
<dbReference type="PANTHER" id="PTHR37542:SF2">
    <property type="entry name" value="PROTEIN KINASE DOMAIN-CONTAINING PROTEIN"/>
    <property type="match status" value="1"/>
</dbReference>
<dbReference type="EMBL" id="KV407460">
    <property type="protein sequence ID" value="KZF21693.1"/>
    <property type="molecule type" value="Genomic_DNA"/>
</dbReference>
<feature type="compositionally biased region" description="Pro residues" evidence="1">
    <location>
        <begin position="1330"/>
        <end position="1339"/>
    </location>
</feature>
<dbReference type="SUPFAM" id="SSF56112">
    <property type="entry name" value="Protein kinase-like (PK-like)"/>
    <property type="match status" value="1"/>
</dbReference>
<proteinExistence type="predicted"/>
<name>A0A165G3F1_XYLHT</name>
<dbReference type="Proteomes" id="UP000076632">
    <property type="component" value="Unassembled WGS sequence"/>
</dbReference>